<dbReference type="Proteomes" id="UP000176725">
    <property type="component" value="Unassembled WGS sequence"/>
</dbReference>
<reference evidence="2 3" key="1">
    <citation type="journal article" date="2016" name="Nat. Commun.">
        <title>Thousands of microbial genomes shed light on interconnected biogeochemical processes in an aquifer system.</title>
        <authorList>
            <person name="Anantharaman K."/>
            <person name="Brown C.T."/>
            <person name="Hug L.A."/>
            <person name="Sharon I."/>
            <person name="Castelle C.J."/>
            <person name="Probst A.J."/>
            <person name="Thomas B.C."/>
            <person name="Singh A."/>
            <person name="Wilkins M.J."/>
            <person name="Karaoz U."/>
            <person name="Brodie E.L."/>
            <person name="Williams K.H."/>
            <person name="Hubbard S.S."/>
            <person name="Banfield J.F."/>
        </authorList>
    </citation>
    <scope>NUCLEOTIDE SEQUENCE [LARGE SCALE GENOMIC DNA]</scope>
</reference>
<sequence length="61" mass="7257">MVKDTEIPELISLKEACEILKVHANTLRNWDRKGILKAVRIGEKKIRRYRKDDILKLVNKR</sequence>
<protein>
    <recommendedName>
        <fullName evidence="1">HTH merR-type domain-containing protein</fullName>
    </recommendedName>
</protein>
<evidence type="ECO:0000313" key="2">
    <source>
        <dbReference type="EMBL" id="OGM63612.1"/>
    </source>
</evidence>
<dbReference type="Pfam" id="PF12728">
    <property type="entry name" value="HTH_17"/>
    <property type="match status" value="1"/>
</dbReference>
<dbReference type="PROSITE" id="PS50937">
    <property type="entry name" value="HTH_MERR_2"/>
    <property type="match status" value="1"/>
</dbReference>
<organism evidence="2 3">
    <name type="scientific">Candidatus Woesebacteria bacterium RIFCSPLOWO2_01_FULL_39_25</name>
    <dbReference type="NCBI Taxonomy" id="1802521"/>
    <lineage>
        <taxon>Bacteria</taxon>
        <taxon>Candidatus Woeseibacteriota</taxon>
    </lineage>
</organism>
<dbReference type="GO" id="GO:0003677">
    <property type="term" value="F:DNA binding"/>
    <property type="evidence" value="ECO:0007669"/>
    <property type="project" value="InterPro"/>
</dbReference>
<feature type="domain" description="HTH merR-type" evidence="1">
    <location>
        <begin position="10"/>
        <end position="61"/>
    </location>
</feature>
<evidence type="ECO:0000313" key="3">
    <source>
        <dbReference type="Proteomes" id="UP000176725"/>
    </source>
</evidence>
<comment type="caution">
    <text evidence="2">The sequence shown here is derived from an EMBL/GenBank/DDBJ whole genome shotgun (WGS) entry which is preliminary data.</text>
</comment>
<dbReference type="EMBL" id="MGHH01000016">
    <property type="protein sequence ID" value="OGM63612.1"/>
    <property type="molecule type" value="Genomic_DNA"/>
</dbReference>
<dbReference type="SUPFAM" id="SSF46955">
    <property type="entry name" value="Putative DNA-binding domain"/>
    <property type="match status" value="1"/>
</dbReference>
<dbReference type="AlphaFoldDB" id="A0A1F8BHV6"/>
<accession>A0A1F8BHV6</accession>
<dbReference type="InterPro" id="IPR000551">
    <property type="entry name" value="MerR-type_HTH_dom"/>
</dbReference>
<name>A0A1F8BHV6_9BACT</name>
<gene>
    <name evidence="2" type="ORF">A2893_02665</name>
</gene>
<dbReference type="Gene3D" id="1.10.1660.10">
    <property type="match status" value="1"/>
</dbReference>
<evidence type="ECO:0000259" key="1">
    <source>
        <dbReference type="PROSITE" id="PS50937"/>
    </source>
</evidence>
<dbReference type="GO" id="GO:0006355">
    <property type="term" value="P:regulation of DNA-templated transcription"/>
    <property type="evidence" value="ECO:0007669"/>
    <property type="project" value="InterPro"/>
</dbReference>
<proteinExistence type="predicted"/>
<dbReference type="InterPro" id="IPR041657">
    <property type="entry name" value="HTH_17"/>
</dbReference>
<dbReference type="InterPro" id="IPR009061">
    <property type="entry name" value="DNA-bd_dom_put_sf"/>
</dbReference>
<dbReference type="STRING" id="1802521.A2893_02665"/>